<dbReference type="CDD" id="cd00009">
    <property type="entry name" value="AAA"/>
    <property type="match status" value="1"/>
</dbReference>
<dbReference type="Proteomes" id="UP001196408">
    <property type="component" value="Unassembled WGS sequence"/>
</dbReference>
<keyword evidence="6" id="KW-1185">Reference proteome</keyword>
<dbReference type="PANTHER" id="PTHR33295:SF7">
    <property type="entry name" value="ATPASE"/>
    <property type="match status" value="1"/>
</dbReference>
<dbReference type="Proteomes" id="UP001197492">
    <property type="component" value="Unassembled WGS sequence"/>
</dbReference>
<dbReference type="AlphaFoldDB" id="A0AAW4MWV4"/>
<feature type="domain" description="AAA" evidence="1">
    <location>
        <begin position="18"/>
        <end position="152"/>
    </location>
</feature>
<comment type="caution">
    <text evidence="3">The sequence shown here is derived from an EMBL/GenBank/DDBJ whole genome shotgun (WGS) entry which is preliminary data.</text>
</comment>
<sequence length="328" mass="38212">MYRYAIEELFKWKEKPIRKPMIIHGARHVGKTWLMKEFGKKAYTHTVYINFEDNVTMEDLFSYDLDTKRLITGMELYSGKKIDPDNTLLIFDELQELPRALTSLKYFNENAPEYHIVCACSFMGIDLHQGTSFPVGKVDLMNLYPLSYKEFLLATKQIDALKDYYFVGGMPEAVQHFVSHHSYDEVRNIHKRILLDYEHDFTRPKISKVWNSIPIQISNNTYEGKRGKGFDVAVKWLADCGLIYIVNRVRQVKAPLKIYEDFNTFQLYLLDIGLLGCIAKLDEHTLSKQYICQQLMATEHVSIYCTDDTDFLIEKEDGIIPISAQKTL</sequence>
<dbReference type="RefSeq" id="WP_217747243.1">
    <property type="nucleotide sequence ID" value="NZ_JAHOEB010000015.1"/>
</dbReference>
<evidence type="ECO:0000313" key="3">
    <source>
        <dbReference type="EMBL" id="MBV3382271.1"/>
    </source>
</evidence>
<proteinExistence type="predicted"/>
<dbReference type="Pfam" id="PF13635">
    <property type="entry name" value="DUF4143"/>
    <property type="match status" value="1"/>
</dbReference>
<dbReference type="InterPro" id="IPR041682">
    <property type="entry name" value="AAA_14"/>
</dbReference>
<organism evidence="3 5">
    <name type="scientific">Catenibacterium mitsuokai</name>
    <dbReference type="NCBI Taxonomy" id="100886"/>
    <lineage>
        <taxon>Bacteria</taxon>
        <taxon>Bacillati</taxon>
        <taxon>Bacillota</taxon>
        <taxon>Erysipelotrichia</taxon>
        <taxon>Erysipelotrichales</taxon>
        <taxon>Coprobacillaceae</taxon>
        <taxon>Catenibacterium</taxon>
    </lineage>
</organism>
<reference evidence="3 6" key="1">
    <citation type="submission" date="2021-06" db="EMBL/GenBank/DDBJ databases">
        <title>Collection of gut derived symbiotic bacterial strains cultured from healthy donors.</title>
        <authorList>
            <person name="Lin H."/>
            <person name="Littmann E."/>
            <person name="Pamer E.G."/>
        </authorList>
    </citation>
    <scope>NUCLEOTIDE SEQUENCE</scope>
    <source>
        <strain evidence="4 6">MSK.21.70</strain>
        <strain evidence="3">MSK.21.82</strain>
    </source>
</reference>
<feature type="domain" description="DUF4143" evidence="2">
    <location>
        <begin position="203"/>
        <end position="322"/>
    </location>
</feature>
<dbReference type="InterPro" id="IPR025420">
    <property type="entry name" value="DUF4143"/>
</dbReference>
<evidence type="ECO:0000313" key="5">
    <source>
        <dbReference type="Proteomes" id="UP001196408"/>
    </source>
</evidence>
<evidence type="ECO:0000313" key="4">
    <source>
        <dbReference type="EMBL" id="MBV3392329.1"/>
    </source>
</evidence>
<evidence type="ECO:0000259" key="1">
    <source>
        <dbReference type="Pfam" id="PF13173"/>
    </source>
</evidence>
<evidence type="ECO:0000259" key="2">
    <source>
        <dbReference type="Pfam" id="PF13635"/>
    </source>
</evidence>
<protein>
    <submittedName>
        <fullName evidence="3">AAA family ATPase</fullName>
    </submittedName>
</protein>
<dbReference type="EMBL" id="JAHOEL010000015">
    <property type="protein sequence ID" value="MBV3392329.1"/>
    <property type="molecule type" value="Genomic_DNA"/>
</dbReference>
<name>A0AAW4MWV4_9FIRM</name>
<dbReference type="EMBL" id="JAHOEF010000014">
    <property type="protein sequence ID" value="MBV3382271.1"/>
    <property type="molecule type" value="Genomic_DNA"/>
</dbReference>
<accession>A0AAW4MWV4</accession>
<dbReference type="Pfam" id="PF13173">
    <property type="entry name" value="AAA_14"/>
    <property type="match status" value="1"/>
</dbReference>
<evidence type="ECO:0000313" key="6">
    <source>
        <dbReference type="Proteomes" id="UP001197492"/>
    </source>
</evidence>
<gene>
    <name evidence="3" type="ORF">KSV97_03305</name>
    <name evidence="4" type="ORF">KSW06_03485</name>
</gene>
<dbReference type="PANTHER" id="PTHR33295">
    <property type="entry name" value="ATPASE"/>
    <property type="match status" value="1"/>
</dbReference>